<dbReference type="PRINTS" id="PR01036">
    <property type="entry name" value="TCRTETB"/>
</dbReference>
<keyword evidence="3 5" id="KW-1133">Transmembrane helix</keyword>
<keyword evidence="2 5" id="KW-0812">Transmembrane</keyword>
<dbReference type="GO" id="GO:0016020">
    <property type="term" value="C:membrane"/>
    <property type="evidence" value="ECO:0007669"/>
    <property type="project" value="UniProtKB-SubCell"/>
</dbReference>
<feature type="transmembrane region" description="Helical" evidence="5">
    <location>
        <begin position="225"/>
        <end position="247"/>
    </location>
</feature>
<evidence type="ECO:0000256" key="5">
    <source>
        <dbReference type="SAM" id="Phobius"/>
    </source>
</evidence>
<dbReference type="CDD" id="cd17321">
    <property type="entry name" value="MFS_MMR_MDR_like"/>
    <property type="match status" value="1"/>
</dbReference>
<sequence length="467" mass="51041">MKKYTKWFLFLIVCSAIFLSVLDLFIVNVALPSIKTGIKGSDADMQLVIVMYIIGYASFLITGGRAGEYFGKKKVFLTGMLVFTIASLSCGLAQSAIQLNVARFIQGISGAFMVPQGMAFIPALFPGEKERIKMLGIYGSIAGTASVIGQFLGGLIPDLEIISQSWRLIFLINVPIGLTAVILGFKYLKELSVKTNGKFDFIGSLLLMLTLTAFIYPLIQGRELGWPVWSIVLLLFSGVLLLAFIYYQKLNIMKGSPLLIDPGFFKNTDFRIGLLISLFYYLVQDSYFLINTVNLQNGMGLSSARTGIYFVCQGIGYVMASMFFTPLVARYGKSVSLTGSVIMIAALLIHLVVFNSDHTPQLYIGMVLFVYGIGCGTILPSLMTISLKSIPEDQMGASSGIYLTLQQVSVAMGVAIVGGVFFSKLHHPVVAKQFAIAYKWATLMNIGFLVIVSVLLLLISKTKQDNS</sequence>
<reference evidence="7 8" key="1">
    <citation type="submission" date="2018-07" db="EMBL/GenBank/DDBJ databases">
        <title>A draft genome of a endophytic bacteria, a new species of Pedobacter.</title>
        <authorList>
            <person name="Zhang Z.D."/>
            <person name="Chen Z.J."/>
        </authorList>
    </citation>
    <scope>NUCLEOTIDE SEQUENCE [LARGE SCALE GENOMIC DNA]</scope>
    <source>
        <strain evidence="7 8">RS10</strain>
    </source>
</reference>
<dbReference type="RefSeq" id="WP_113948525.1">
    <property type="nucleotide sequence ID" value="NZ_QNQU01000006.1"/>
</dbReference>
<dbReference type="Proteomes" id="UP000252081">
    <property type="component" value="Unassembled WGS sequence"/>
</dbReference>
<evidence type="ECO:0000256" key="4">
    <source>
        <dbReference type="ARBA" id="ARBA00023136"/>
    </source>
</evidence>
<dbReference type="InterPro" id="IPR011701">
    <property type="entry name" value="MFS"/>
</dbReference>
<feature type="transmembrane region" description="Helical" evidence="5">
    <location>
        <begin position="362"/>
        <end position="387"/>
    </location>
</feature>
<dbReference type="PROSITE" id="PS50850">
    <property type="entry name" value="MFS"/>
    <property type="match status" value="1"/>
</dbReference>
<dbReference type="PANTHER" id="PTHR42718">
    <property type="entry name" value="MAJOR FACILITATOR SUPERFAMILY MULTIDRUG TRANSPORTER MFSC"/>
    <property type="match status" value="1"/>
</dbReference>
<dbReference type="Gene3D" id="1.20.1250.20">
    <property type="entry name" value="MFS general substrate transporter like domains"/>
    <property type="match status" value="1"/>
</dbReference>
<dbReference type="Gene3D" id="1.20.1720.10">
    <property type="entry name" value="Multidrug resistance protein D"/>
    <property type="match status" value="1"/>
</dbReference>
<feature type="transmembrane region" description="Helical" evidence="5">
    <location>
        <begin position="75"/>
        <end position="97"/>
    </location>
</feature>
<feature type="transmembrane region" description="Helical" evidence="5">
    <location>
        <begin position="7"/>
        <end position="31"/>
    </location>
</feature>
<comment type="subcellular location">
    <subcellularLocation>
        <location evidence="1">Membrane</location>
        <topology evidence="1">Multi-pass membrane protein</topology>
    </subcellularLocation>
</comment>
<proteinExistence type="predicted"/>
<evidence type="ECO:0000259" key="6">
    <source>
        <dbReference type="PROSITE" id="PS50850"/>
    </source>
</evidence>
<feature type="transmembrane region" description="Helical" evidence="5">
    <location>
        <begin position="103"/>
        <end position="125"/>
    </location>
</feature>
<feature type="transmembrane region" description="Helical" evidence="5">
    <location>
        <begin position="268"/>
        <end position="288"/>
    </location>
</feature>
<accession>A0A366L4W5</accession>
<dbReference type="Pfam" id="PF07690">
    <property type="entry name" value="MFS_1"/>
    <property type="match status" value="1"/>
</dbReference>
<feature type="transmembrane region" description="Helical" evidence="5">
    <location>
        <begin position="137"/>
        <end position="156"/>
    </location>
</feature>
<dbReference type="PANTHER" id="PTHR42718:SF39">
    <property type="entry name" value="ACTINORHODIN TRANSPORTER-RELATED"/>
    <property type="match status" value="1"/>
</dbReference>
<dbReference type="EMBL" id="QNQU01000006">
    <property type="protein sequence ID" value="RBQ08866.1"/>
    <property type="molecule type" value="Genomic_DNA"/>
</dbReference>
<comment type="caution">
    <text evidence="7">The sequence shown here is derived from an EMBL/GenBank/DDBJ whole genome shotgun (WGS) entry which is preliminary data.</text>
</comment>
<feature type="transmembrane region" description="Helical" evidence="5">
    <location>
        <begin position="168"/>
        <end position="187"/>
    </location>
</feature>
<organism evidence="7 8">
    <name type="scientific">Pedobacter miscanthi</name>
    <dbReference type="NCBI Taxonomy" id="2259170"/>
    <lineage>
        <taxon>Bacteria</taxon>
        <taxon>Pseudomonadati</taxon>
        <taxon>Bacteroidota</taxon>
        <taxon>Sphingobacteriia</taxon>
        <taxon>Sphingobacteriales</taxon>
        <taxon>Sphingobacteriaceae</taxon>
        <taxon>Pedobacter</taxon>
    </lineage>
</organism>
<dbReference type="OrthoDB" id="783189at2"/>
<dbReference type="InterPro" id="IPR020846">
    <property type="entry name" value="MFS_dom"/>
</dbReference>
<feature type="transmembrane region" description="Helical" evidence="5">
    <location>
        <begin position="399"/>
        <end position="422"/>
    </location>
</feature>
<dbReference type="AlphaFoldDB" id="A0A366L4W5"/>
<evidence type="ECO:0000313" key="7">
    <source>
        <dbReference type="EMBL" id="RBQ08866.1"/>
    </source>
</evidence>
<protein>
    <submittedName>
        <fullName evidence="7">MFS transporter</fullName>
    </submittedName>
</protein>
<keyword evidence="8" id="KW-1185">Reference proteome</keyword>
<feature type="transmembrane region" description="Helical" evidence="5">
    <location>
        <begin position="308"/>
        <end position="328"/>
    </location>
</feature>
<feature type="transmembrane region" description="Helical" evidence="5">
    <location>
        <begin position="442"/>
        <end position="459"/>
    </location>
</feature>
<dbReference type="InterPro" id="IPR036259">
    <property type="entry name" value="MFS_trans_sf"/>
</dbReference>
<evidence type="ECO:0000256" key="1">
    <source>
        <dbReference type="ARBA" id="ARBA00004141"/>
    </source>
</evidence>
<feature type="transmembrane region" description="Helical" evidence="5">
    <location>
        <begin position="43"/>
        <end position="63"/>
    </location>
</feature>
<keyword evidence="4 5" id="KW-0472">Membrane</keyword>
<evidence type="ECO:0000256" key="2">
    <source>
        <dbReference type="ARBA" id="ARBA00022692"/>
    </source>
</evidence>
<feature type="transmembrane region" description="Helical" evidence="5">
    <location>
        <begin position="335"/>
        <end position="356"/>
    </location>
</feature>
<feature type="domain" description="Major facilitator superfamily (MFS) profile" evidence="6">
    <location>
        <begin position="9"/>
        <end position="465"/>
    </location>
</feature>
<dbReference type="GO" id="GO:0022857">
    <property type="term" value="F:transmembrane transporter activity"/>
    <property type="evidence" value="ECO:0007669"/>
    <property type="project" value="InterPro"/>
</dbReference>
<evidence type="ECO:0000256" key="3">
    <source>
        <dbReference type="ARBA" id="ARBA00022989"/>
    </source>
</evidence>
<evidence type="ECO:0000313" key="8">
    <source>
        <dbReference type="Proteomes" id="UP000252081"/>
    </source>
</evidence>
<feature type="transmembrane region" description="Helical" evidence="5">
    <location>
        <begin position="199"/>
        <end position="219"/>
    </location>
</feature>
<name>A0A366L4W5_9SPHI</name>
<gene>
    <name evidence="7" type="ORF">DRW42_09200</name>
</gene>
<dbReference type="SUPFAM" id="SSF103473">
    <property type="entry name" value="MFS general substrate transporter"/>
    <property type="match status" value="1"/>
</dbReference>